<dbReference type="PANTHER" id="PTHR31013:SF2">
    <property type="entry name" value="THAUMATIN-LIKE PROTEIN"/>
    <property type="match status" value="1"/>
</dbReference>
<keyword evidence="2" id="KW-0732">Signal</keyword>
<keyword evidence="4" id="KW-1185">Reference proteome</keyword>
<dbReference type="PANTHER" id="PTHR31013">
    <property type="entry name" value="THAUMATIN FAMILY PROTEIN-RELATED"/>
    <property type="match status" value="1"/>
</dbReference>
<name>A0A316UHG5_9BASI</name>
<dbReference type="Pfam" id="PF00314">
    <property type="entry name" value="Thaumatin"/>
    <property type="match status" value="1"/>
</dbReference>
<protein>
    <submittedName>
        <fullName evidence="3">Osmotin, thaumatin-like protein</fullName>
    </submittedName>
</protein>
<feature type="disulfide bond" evidence="1">
    <location>
        <begin position="95"/>
        <end position="101"/>
    </location>
</feature>
<dbReference type="Proteomes" id="UP000245884">
    <property type="component" value="Unassembled WGS sequence"/>
</dbReference>
<dbReference type="STRING" id="1569628.A0A316UHG5"/>
<feature type="chain" id="PRO_5016444974" evidence="2">
    <location>
        <begin position="23"/>
        <end position="191"/>
    </location>
</feature>
<dbReference type="InterPro" id="IPR001938">
    <property type="entry name" value="Thaumatin"/>
</dbReference>
<dbReference type="PROSITE" id="PS51367">
    <property type="entry name" value="THAUMATIN_2"/>
    <property type="match status" value="1"/>
</dbReference>
<evidence type="ECO:0000256" key="1">
    <source>
        <dbReference type="PIRSR" id="PIRSR002703-1"/>
    </source>
</evidence>
<gene>
    <name evidence="3" type="ORF">BDZ90DRAFT_234672</name>
</gene>
<dbReference type="SUPFAM" id="SSF49870">
    <property type="entry name" value="Osmotin, thaumatin-like protein"/>
    <property type="match status" value="1"/>
</dbReference>
<accession>A0A316UHG5</accession>
<feature type="signal peptide" evidence="2">
    <location>
        <begin position="1"/>
        <end position="22"/>
    </location>
</feature>
<evidence type="ECO:0000313" key="3">
    <source>
        <dbReference type="EMBL" id="PWN24716.1"/>
    </source>
</evidence>
<dbReference type="GeneID" id="37028926"/>
<evidence type="ECO:0000313" key="4">
    <source>
        <dbReference type="Proteomes" id="UP000245884"/>
    </source>
</evidence>
<sequence length="191" mass="20066">MLRLSFSLLLTVLAALSSTCSAFTLNFVNRCPQPLLVGVARAPNGQPDPNYHEARELGANGGTGSVGVDDHLTGVRAWPRTGCKADGTGCQTGGCVGGRLCTDGGLQAAVQYAEFGYGDFGTQYGGERIAWDLSHVDSSINVGQSITDNKGQTVVCKSVSCDPSQSYNQPYDSEADRNSPLGTTFTITYCP</sequence>
<reference evidence="3 4" key="1">
    <citation type="journal article" date="2018" name="Mol. Biol. Evol.">
        <title>Broad Genomic Sampling Reveals a Smut Pathogenic Ancestry of the Fungal Clade Ustilaginomycotina.</title>
        <authorList>
            <person name="Kijpornyongpan T."/>
            <person name="Mondo S.J."/>
            <person name="Barry K."/>
            <person name="Sandor L."/>
            <person name="Lee J."/>
            <person name="Lipzen A."/>
            <person name="Pangilinan J."/>
            <person name="LaButti K."/>
            <person name="Hainaut M."/>
            <person name="Henrissat B."/>
            <person name="Grigoriev I.V."/>
            <person name="Spatafora J.W."/>
            <person name="Aime M.C."/>
        </authorList>
    </citation>
    <scope>NUCLEOTIDE SEQUENCE [LARGE SCALE GENOMIC DNA]</scope>
    <source>
        <strain evidence="3 4">MCA 5214</strain>
    </source>
</reference>
<dbReference type="OrthoDB" id="430315at2759"/>
<organism evidence="3 4">
    <name type="scientific">Jaminaea rosea</name>
    <dbReference type="NCBI Taxonomy" id="1569628"/>
    <lineage>
        <taxon>Eukaryota</taxon>
        <taxon>Fungi</taxon>
        <taxon>Dikarya</taxon>
        <taxon>Basidiomycota</taxon>
        <taxon>Ustilaginomycotina</taxon>
        <taxon>Exobasidiomycetes</taxon>
        <taxon>Microstromatales</taxon>
        <taxon>Microstromatales incertae sedis</taxon>
        <taxon>Jaminaea</taxon>
    </lineage>
</organism>
<evidence type="ECO:0000256" key="2">
    <source>
        <dbReference type="SAM" id="SignalP"/>
    </source>
</evidence>
<dbReference type="SMART" id="SM00205">
    <property type="entry name" value="THN"/>
    <property type="match status" value="1"/>
</dbReference>
<keyword evidence="1" id="KW-1015">Disulfide bond</keyword>
<proteinExistence type="predicted"/>
<dbReference type="Gene3D" id="2.60.110.10">
    <property type="entry name" value="Thaumatin"/>
    <property type="match status" value="1"/>
</dbReference>
<dbReference type="AlphaFoldDB" id="A0A316UHG5"/>
<dbReference type="PIRSF" id="PIRSF002703">
    <property type="entry name" value="Thaumatin"/>
    <property type="match status" value="1"/>
</dbReference>
<dbReference type="RefSeq" id="XP_025359328.1">
    <property type="nucleotide sequence ID" value="XM_025507103.1"/>
</dbReference>
<feature type="disulfide bond" evidence="1">
    <location>
        <begin position="83"/>
        <end position="90"/>
    </location>
</feature>
<dbReference type="EMBL" id="KZ819679">
    <property type="protein sequence ID" value="PWN24716.1"/>
    <property type="molecule type" value="Genomic_DNA"/>
</dbReference>
<dbReference type="InterPro" id="IPR037176">
    <property type="entry name" value="Osmotin/thaumatin-like_sf"/>
</dbReference>